<feature type="transmembrane region" description="Helical" evidence="1">
    <location>
        <begin position="177"/>
        <end position="197"/>
    </location>
</feature>
<feature type="transmembrane region" description="Helical" evidence="1">
    <location>
        <begin position="289"/>
        <end position="308"/>
    </location>
</feature>
<keyword evidence="1" id="KW-1133">Transmembrane helix</keyword>
<dbReference type="Pfam" id="PF12077">
    <property type="entry name" value="DUF3556"/>
    <property type="match status" value="1"/>
</dbReference>
<feature type="transmembrane region" description="Helical" evidence="1">
    <location>
        <begin position="367"/>
        <end position="388"/>
    </location>
</feature>
<evidence type="ECO:0000313" key="3">
    <source>
        <dbReference type="Proteomes" id="UP000295447"/>
    </source>
</evidence>
<gene>
    <name evidence="2" type="ORF">EV650_0768</name>
</gene>
<feature type="transmembrane region" description="Helical" evidence="1">
    <location>
        <begin position="314"/>
        <end position="332"/>
    </location>
</feature>
<keyword evidence="3" id="KW-1185">Reference proteome</keyword>
<comment type="caution">
    <text evidence="2">The sequence shown here is derived from an EMBL/GenBank/DDBJ whole genome shotgun (WGS) entry which is preliminary data.</text>
</comment>
<dbReference type="OrthoDB" id="3520547at2"/>
<keyword evidence="1" id="KW-0472">Membrane</keyword>
<organism evidence="2 3">
    <name type="scientific">Kribbella kalugense</name>
    <dbReference type="NCBI Taxonomy" id="2512221"/>
    <lineage>
        <taxon>Bacteria</taxon>
        <taxon>Bacillati</taxon>
        <taxon>Actinomycetota</taxon>
        <taxon>Actinomycetes</taxon>
        <taxon>Propionibacteriales</taxon>
        <taxon>Kribbellaceae</taxon>
        <taxon>Kribbella</taxon>
    </lineage>
</organism>
<evidence type="ECO:0000256" key="1">
    <source>
        <dbReference type="SAM" id="Phobius"/>
    </source>
</evidence>
<proteinExistence type="predicted"/>
<dbReference type="RefSeq" id="WP_134115353.1">
    <property type="nucleotide sequence ID" value="NZ_SODF01000001.1"/>
</dbReference>
<dbReference type="Proteomes" id="UP000295447">
    <property type="component" value="Unassembled WGS sequence"/>
</dbReference>
<feature type="transmembrane region" description="Helical" evidence="1">
    <location>
        <begin position="218"/>
        <end position="243"/>
    </location>
</feature>
<keyword evidence="1 2" id="KW-0812">Transmembrane</keyword>
<feature type="transmembrane region" description="Helical" evidence="1">
    <location>
        <begin position="45"/>
        <end position="67"/>
    </location>
</feature>
<feature type="transmembrane region" description="Helical" evidence="1">
    <location>
        <begin position="87"/>
        <end position="108"/>
    </location>
</feature>
<reference evidence="2 3" key="1">
    <citation type="submission" date="2019-03" db="EMBL/GenBank/DDBJ databases">
        <title>Genomic Encyclopedia of Type Strains, Phase III (KMG-III): the genomes of soil and plant-associated and newly described type strains.</title>
        <authorList>
            <person name="Whitman W."/>
        </authorList>
    </citation>
    <scope>NUCLEOTIDE SEQUENCE [LARGE SCALE GENOMIC DNA]</scope>
    <source>
        <strain evidence="2 3">VKM Ac-2570</strain>
    </source>
</reference>
<sequence length="602" mass="66849">MGFSKPSVPPLAPEQVYELPYLERIKILSRYWAEEGFGSPKIFHVIYIAKLLFLYMLGGYLIGTLTSGFNPFHPGGFWNEPVLYQKFILWTVLLEVLGIAGSWGPLAGHFKPFTGGWRTYGRVDTIREPPWRMPLTGGDRRTRADVALYLAIIVTLVLSLVLPSVDDSGLTAHGFTGGRVSPALMIVLGVLLIALGLRDKVFFLQARGEQYLPAIVFFSLYGAVDMIVALKLLIVVVWVGAGFSKFGKHFGMVVPPMVSNTPWVPLKAMKRINYRKFPEDLRPSHAGNLLAHVGGTFVEIVVPLTLLFSTNKTVTIIAAVVMICFHAFITSTFPLAVPLEWNVLFAFAAGFLFLGNPNWDGFGLGDMTPWLLVVTAAALLFFPVLGNLRPDLVSFLPSMRQYAGNWASATWAFAPGAEQRLNERLVKPAPMIIDQVTELLGSREVAELAMYQVMGWRSLHSQGRALNSILLDQLGEDLNHYAIREAEFMTNCIVGFNFGDGHLHDHKFIASIQKRCQFAPGEFIVAWIESQPVNKNYQRYLVIDAALGIVERGTYLVDDAVAEQPWLPNGSIPLTVEWRLEGYERTSYPRVQPTSPDTAGAS</sequence>
<accession>A0A4R7ZV16</accession>
<name>A0A4R7ZV16_9ACTN</name>
<evidence type="ECO:0000313" key="2">
    <source>
        <dbReference type="EMBL" id="TDW21937.1"/>
    </source>
</evidence>
<feature type="transmembrane region" description="Helical" evidence="1">
    <location>
        <begin position="146"/>
        <end position="165"/>
    </location>
</feature>
<protein>
    <submittedName>
        <fullName evidence="2">Transmembrane protein DUF3556</fullName>
    </submittedName>
</protein>
<dbReference type="EMBL" id="SODF01000001">
    <property type="protein sequence ID" value="TDW21937.1"/>
    <property type="molecule type" value="Genomic_DNA"/>
</dbReference>
<dbReference type="InterPro" id="IPR021941">
    <property type="entry name" value="DUF3556_TM"/>
</dbReference>
<dbReference type="AlphaFoldDB" id="A0A4R7ZV16"/>